<gene>
    <name evidence="1" type="ORF">NTEN_LOCUS15891</name>
</gene>
<evidence type="ECO:0000313" key="2">
    <source>
        <dbReference type="Proteomes" id="UP000479000"/>
    </source>
</evidence>
<name>A0A6H5H1B5_9HEMI</name>
<keyword evidence="2" id="KW-1185">Reference proteome</keyword>
<organism evidence="1 2">
    <name type="scientific">Nesidiocoris tenuis</name>
    <dbReference type="NCBI Taxonomy" id="355587"/>
    <lineage>
        <taxon>Eukaryota</taxon>
        <taxon>Metazoa</taxon>
        <taxon>Ecdysozoa</taxon>
        <taxon>Arthropoda</taxon>
        <taxon>Hexapoda</taxon>
        <taxon>Insecta</taxon>
        <taxon>Pterygota</taxon>
        <taxon>Neoptera</taxon>
        <taxon>Paraneoptera</taxon>
        <taxon>Hemiptera</taxon>
        <taxon>Heteroptera</taxon>
        <taxon>Panheteroptera</taxon>
        <taxon>Cimicomorpha</taxon>
        <taxon>Miridae</taxon>
        <taxon>Dicyphina</taxon>
        <taxon>Nesidiocoris</taxon>
    </lineage>
</organism>
<protein>
    <submittedName>
        <fullName evidence="1">Uncharacterized protein</fullName>
    </submittedName>
</protein>
<dbReference type="AlphaFoldDB" id="A0A6H5H1B5"/>
<dbReference type="EMBL" id="CADCXU010023414">
    <property type="protein sequence ID" value="CAB0010898.1"/>
    <property type="molecule type" value="Genomic_DNA"/>
</dbReference>
<accession>A0A6H5H1B5</accession>
<sequence>MEFQKSTGLLRDDPRWYFRSLTNLSVHQSKRRRASNTFAPTSHKSSFWIADRPSLPSKAINLHAVSLDKTLPPTVSSFTSLNNIIWFLPKAEGTVTNTLMESEAPQSVRRLRDLEVTSLFPERMKSSTLRTPTTSCEGYSSRPVIVVPPRPAKIPRAHLTMLPLQSKCQVAERESSEGEEFAQNRLCFPGEREKRGYHHRKSWTGPFSRVPNCTSAPHEM</sequence>
<evidence type="ECO:0000313" key="1">
    <source>
        <dbReference type="EMBL" id="CAB0010898.1"/>
    </source>
</evidence>
<dbReference type="Proteomes" id="UP000479000">
    <property type="component" value="Unassembled WGS sequence"/>
</dbReference>
<proteinExistence type="predicted"/>
<reference evidence="1 2" key="1">
    <citation type="submission" date="2020-02" db="EMBL/GenBank/DDBJ databases">
        <authorList>
            <person name="Ferguson B K."/>
        </authorList>
    </citation>
    <scope>NUCLEOTIDE SEQUENCE [LARGE SCALE GENOMIC DNA]</scope>
</reference>